<feature type="transmembrane region" description="Helical" evidence="15">
    <location>
        <begin position="1007"/>
        <end position="1028"/>
    </location>
</feature>
<evidence type="ECO:0000256" key="10">
    <source>
        <dbReference type="ARBA" id="ARBA00023136"/>
    </source>
</evidence>
<evidence type="ECO:0000256" key="15">
    <source>
        <dbReference type="RuleBase" id="RU362033"/>
    </source>
</evidence>
<dbReference type="InterPro" id="IPR023298">
    <property type="entry name" value="ATPase_P-typ_TM_dom_sf"/>
</dbReference>
<feature type="binding site" evidence="13">
    <location>
        <position position="713"/>
    </location>
    <ligand>
        <name>ATP</name>
        <dbReference type="ChEBI" id="CHEBI:30616"/>
    </ligand>
</feature>
<reference evidence="19" key="2">
    <citation type="journal article" date="2023" name="Microbiol Resour">
        <title>Decontamination and Annotation of the Draft Genome Sequence of the Oomycete Lagenidium giganteum ARSEF 373.</title>
        <authorList>
            <person name="Morgan W.R."/>
            <person name="Tartar A."/>
        </authorList>
    </citation>
    <scope>NUCLEOTIDE SEQUENCE</scope>
    <source>
        <strain evidence="19">ARSEF 373</strain>
    </source>
</reference>
<feature type="binding site" evidence="14">
    <location>
        <position position="831"/>
    </location>
    <ligand>
        <name>Mg(2+)</name>
        <dbReference type="ChEBI" id="CHEBI:18420"/>
    </ligand>
</feature>
<keyword evidence="5 13" id="KW-0547">Nucleotide-binding</keyword>
<keyword evidence="6 13" id="KW-0067">ATP-binding</keyword>
<dbReference type="EMBL" id="DAKRPA010000018">
    <property type="protein sequence ID" value="DBA03522.1"/>
    <property type="molecule type" value="Genomic_DNA"/>
</dbReference>
<dbReference type="InterPro" id="IPR018303">
    <property type="entry name" value="ATPase_P-typ_P_site"/>
</dbReference>
<dbReference type="SFLD" id="SFLDG00002">
    <property type="entry name" value="C1.7:_P-type_atpase_like"/>
    <property type="match status" value="1"/>
</dbReference>
<dbReference type="InterPro" id="IPR044492">
    <property type="entry name" value="P_typ_ATPase_HD_dom"/>
</dbReference>
<protein>
    <recommendedName>
        <fullName evidence="15">Phospholipid-transporting ATPase</fullName>
        <ecNumber evidence="15">7.6.2.1</ecNumber>
    </recommendedName>
</protein>
<evidence type="ECO:0000256" key="6">
    <source>
        <dbReference type="ARBA" id="ARBA00022840"/>
    </source>
</evidence>
<feature type="binding site" evidence="13">
    <location>
        <position position="597"/>
    </location>
    <ligand>
        <name>ATP</name>
        <dbReference type="ChEBI" id="CHEBI:30616"/>
    </ligand>
</feature>
<dbReference type="InterPro" id="IPR032631">
    <property type="entry name" value="P-type_ATPase_N"/>
</dbReference>
<feature type="binding site" evidence="13">
    <location>
        <position position="632"/>
    </location>
    <ligand>
        <name>ATP</name>
        <dbReference type="ChEBI" id="CHEBI:30616"/>
    </ligand>
</feature>
<accession>A0AAV2ZDZ3</accession>
<feature type="transmembrane region" description="Helical" evidence="15">
    <location>
        <begin position="348"/>
        <end position="367"/>
    </location>
</feature>
<feature type="binding site" evidence="14">
    <location>
        <position position="835"/>
    </location>
    <ligand>
        <name>Mg(2+)</name>
        <dbReference type="ChEBI" id="CHEBI:18420"/>
    </ligand>
</feature>
<evidence type="ECO:0000256" key="14">
    <source>
        <dbReference type="PIRSR" id="PIRSR606539-3"/>
    </source>
</evidence>
<dbReference type="InterPro" id="IPR001757">
    <property type="entry name" value="P_typ_ATPase"/>
</dbReference>
<dbReference type="GO" id="GO:0045332">
    <property type="term" value="P:phospholipid translocation"/>
    <property type="evidence" value="ECO:0007669"/>
    <property type="project" value="TreeGrafter"/>
</dbReference>
<dbReference type="SUPFAM" id="SSF81665">
    <property type="entry name" value="Calcium ATPase, transmembrane domain M"/>
    <property type="match status" value="1"/>
</dbReference>
<evidence type="ECO:0000256" key="7">
    <source>
        <dbReference type="ARBA" id="ARBA00022842"/>
    </source>
</evidence>
<keyword evidence="9 15" id="KW-1133">Transmembrane helix</keyword>
<dbReference type="Pfam" id="PF16212">
    <property type="entry name" value="PhoLip_ATPase_C"/>
    <property type="match status" value="1"/>
</dbReference>
<evidence type="ECO:0000313" key="20">
    <source>
        <dbReference type="Proteomes" id="UP001146120"/>
    </source>
</evidence>
<feature type="active site" description="4-aspartylphosphate intermediate" evidence="12">
    <location>
        <position position="432"/>
    </location>
</feature>
<dbReference type="SUPFAM" id="SSF81653">
    <property type="entry name" value="Calcium ATPase, transduction domain A"/>
    <property type="match status" value="1"/>
</dbReference>
<reference evidence="19" key="1">
    <citation type="submission" date="2022-11" db="EMBL/GenBank/DDBJ databases">
        <authorList>
            <person name="Morgan W.R."/>
            <person name="Tartar A."/>
        </authorList>
    </citation>
    <scope>NUCLEOTIDE SEQUENCE</scope>
    <source>
        <strain evidence="19">ARSEF 373</strain>
    </source>
</reference>
<dbReference type="Gene3D" id="2.70.150.10">
    <property type="entry name" value="Calcium-transporting ATPase, cytoplasmic transduction domain A"/>
    <property type="match status" value="1"/>
</dbReference>
<feature type="binding site" evidence="14">
    <location>
        <position position="432"/>
    </location>
    <ligand>
        <name>Mg(2+)</name>
        <dbReference type="ChEBI" id="CHEBI:18420"/>
    </ligand>
</feature>
<dbReference type="GO" id="GO:0000287">
    <property type="term" value="F:magnesium ion binding"/>
    <property type="evidence" value="ECO:0007669"/>
    <property type="project" value="UniProtKB-UniRule"/>
</dbReference>
<dbReference type="InterPro" id="IPR006539">
    <property type="entry name" value="P-type_ATPase_IV"/>
</dbReference>
<dbReference type="SUPFAM" id="SSF56784">
    <property type="entry name" value="HAD-like"/>
    <property type="match status" value="1"/>
</dbReference>
<evidence type="ECO:0000256" key="1">
    <source>
        <dbReference type="ARBA" id="ARBA00004141"/>
    </source>
</evidence>
<name>A0AAV2ZDZ3_9STRA</name>
<feature type="transmembrane region" description="Helical" evidence="15">
    <location>
        <begin position="888"/>
        <end position="909"/>
    </location>
</feature>
<evidence type="ECO:0000256" key="8">
    <source>
        <dbReference type="ARBA" id="ARBA00022967"/>
    </source>
</evidence>
<sequence>MTNAADGDHRALVVPTATAPYRRVLLGASVQSQPYPTNAVKTSIYTPYNFLAKNLFKQFTRFSNIYFLFITALQLIPQVTSSHGAPTMIVPLSFIIIVSGVRDLIEDLQRHKADDQQNHAPVRRADLQDVRTRTFTTARCADVCVGQLVRVTQNEEVPADIVLLASSSSSNGQCFVMTANLDGESSLKPRYVHHELSIPAFRDCFSREGELEEAAFTRLSGVVIECEPPNRRIDRFKATLHLKPDKSSELDISHVLLRGTQLKDTSWVVGVVVYTGDDTRVRQNSSETPIKQSWLYKFINKVTLWVVLAQMVILTIAVIIEKQMMDSKAVQQNEYVPDDFKHATTVDYLWLFLAYMLLFSNFVPISLQVTVDFTRYFQSLVIHNDRELKQMAMAAVVAAGGSPHSLGMKRGVRVQSSELNEELGLIEHIFTDKTGTLTCNRMEFQSCHVDGKTYDFNEERGELCVVEQALHASLTSINTVMPNRLDSVLQRTPQMIKFLVNLAVNNSISPSVVPSTTSPNSHALDYSGPSPDERALVIAASRSGVELRKKDSSQIIVQVLDQERVFHILRVFEFTSDRKKSSIVCKTSDGTIMLYCKGADSVILPALHDKNNAGKVHTAKEQMKVYCSNGLRVLCVAERELTVEEYNAWEARYLAMRDSKSATEEDVERVVAEMETQLTLIGVSGIEDKIQSGAPEALEKFREAGIKVWMLTGDRPDTATNVAYSVRLISGDMKVIKLCDNQWLESKMGALHFMQKELKALEAPQQAQLALLVNDAAVEAIKTFGIEKEFLELCSHCESVLCARISPKQKEFIIDMVRKHYPDKVTMAVGDGANDVPMIQTAHIGVGIAGEEGHQASDASDYSIPTFNSLQRLVLVHGRWMNRRISILTLYIFYKNVLLVLPQFIYGGYCLYSGQSTYFDFLLQLFNVGFTSLPVLFFSVLDKDVSSHTLLAYPKLYQDGFHHSFLNMKVFAYWMFEATVASVLIVLVPANLIPLVPWSGQGKDNDLWSFGLAQNFIVVFLANVRLVLELSSHHSYVLLLCTVSITFWWIIVYVMQSYIGFSREFYGILYTGCLTNMYLCTLFCVVLGLVPGFVPKLLDVFFAPNARTICREIDHLGQPKKHGFETVFPSDKDDPNYKPTSSNNTSNGRPL</sequence>
<gene>
    <name evidence="19" type="ORF">N0F65_011423</name>
</gene>
<feature type="transmembrane region" description="Helical" evidence="15">
    <location>
        <begin position="88"/>
        <end position="105"/>
    </location>
</feature>
<dbReference type="PANTHER" id="PTHR24092">
    <property type="entry name" value="PROBABLE PHOSPHOLIPID-TRANSPORTING ATPASE"/>
    <property type="match status" value="1"/>
</dbReference>
<dbReference type="InterPro" id="IPR023299">
    <property type="entry name" value="ATPase_P-typ_cyto_dom_N"/>
</dbReference>
<comment type="cofactor">
    <cofactor evidence="14">
        <name>Mg(2+)</name>
        <dbReference type="ChEBI" id="CHEBI:18420"/>
    </cofactor>
</comment>
<feature type="transmembrane region" description="Helical" evidence="15">
    <location>
        <begin position="921"/>
        <end position="941"/>
    </location>
</feature>
<dbReference type="PROSITE" id="PS00154">
    <property type="entry name" value="ATPASE_E1_E2"/>
    <property type="match status" value="1"/>
</dbReference>
<dbReference type="InterPro" id="IPR023214">
    <property type="entry name" value="HAD_sf"/>
</dbReference>
<evidence type="ECO:0000256" key="5">
    <source>
        <dbReference type="ARBA" id="ARBA00022741"/>
    </source>
</evidence>
<feature type="binding site" evidence="13">
    <location>
        <position position="533"/>
    </location>
    <ligand>
        <name>ATP</name>
        <dbReference type="ChEBI" id="CHEBI:30616"/>
    </ligand>
</feature>
<evidence type="ECO:0000256" key="9">
    <source>
        <dbReference type="ARBA" id="ARBA00022989"/>
    </source>
</evidence>
<keyword evidence="7 14" id="KW-0460">Magnesium</keyword>
<keyword evidence="3 15" id="KW-0812">Transmembrane</keyword>
<evidence type="ECO:0000256" key="13">
    <source>
        <dbReference type="PIRSR" id="PIRSR606539-2"/>
    </source>
</evidence>
<keyword evidence="8 15" id="KW-1278">Translocase</keyword>
<comment type="similarity">
    <text evidence="2 15">Belongs to the cation transport ATPase (P-type) (TC 3.A.3) family. Type IV subfamily.</text>
</comment>
<dbReference type="Gene3D" id="3.40.1110.10">
    <property type="entry name" value="Calcium-transporting ATPase, cytoplasmic domain N"/>
    <property type="match status" value="1"/>
</dbReference>
<dbReference type="Pfam" id="PF16209">
    <property type="entry name" value="PhoLip_ATPase_N"/>
    <property type="match status" value="1"/>
</dbReference>
<organism evidence="19 20">
    <name type="scientific">Lagenidium giganteum</name>
    <dbReference type="NCBI Taxonomy" id="4803"/>
    <lineage>
        <taxon>Eukaryota</taxon>
        <taxon>Sar</taxon>
        <taxon>Stramenopiles</taxon>
        <taxon>Oomycota</taxon>
        <taxon>Peronosporomycetes</taxon>
        <taxon>Pythiales</taxon>
        <taxon>Pythiaceae</taxon>
    </lineage>
</organism>
<dbReference type="FunFam" id="3.40.50.1000:FF:000014">
    <property type="entry name" value="Phospholipid-transporting ATPase"/>
    <property type="match status" value="1"/>
</dbReference>
<feature type="region of interest" description="Disordered" evidence="16">
    <location>
        <begin position="1127"/>
        <end position="1151"/>
    </location>
</feature>
<keyword evidence="10 15" id="KW-0472">Membrane</keyword>
<dbReference type="NCBIfam" id="TIGR01652">
    <property type="entry name" value="ATPase-Plipid"/>
    <property type="match status" value="1"/>
</dbReference>
<feature type="transmembrane region" description="Helical" evidence="15">
    <location>
        <begin position="1035"/>
        <end position="1055"/>
    </location>
</feature>
<dbReference type="InterPro" id="IPR036412">
    <property type="entry name" value="HAD-like_sf"/>
</dbReference>
<comment type="subcellular location">
    <subcellularLocation>
        <location evidence="1 15">Membrane</location>
        <topology evidence="1 15">Multi-pass membrane protein</topology>
    </subcellularLocation>
</comment>
<keyword evidence="4 14" id="KW-0479">Metal-binding</keyword>
<evidence type="ECO:0000256" key="3">
    <source>
        <dbReference type="ARBA" id="ARBA00022692"/>
    </source>
</evidence>
<feature type="domain" description="P-type ATPase C-terminal" evidence="18">
    <location>
        <begin position="859"/>
        <end position="1105"/>
    </location>
</feature>
<evidence type="ECO:0000256" key="4">
    <source>
        <dbReference type="ARBA" id="ARBA00022723"/>
    </source>
</evidence>
<dbReference type="Proteomes" id="UP001146120">
    <property type="component" value="Unassembled WGS sequence"/>
</dbReference>
<dbReference type="SFLD" id="SFLDS00003">
    <property type="entry name" value="Haloacid_Dehalogenase"/>
    <property type="match status" value="1"/>
</dbReference>
<feature type="transmembrane region" description="Helical" evidence="15">
    <location>
        <begin position="1067"/>
        <end position="1090"/>
    </location>
</feature>
<evidence type="ECO:0000313" key="19">
    <source>
        <dbReference type="EMBL" id="DBA03522.1"/>
    </source>
</evidence>
<dbReference type="NCBIfam" id="TIGR01494">
    <property type="entry name" value="ATPase_P-type"/>
    <property type="match status" value="1"/>
</dbReference>
<evidence type="ECO:0000259" key="17">
    <source>
        <dbReference type="Pfam" id="PF16209"/>
    </source>
</evidence>
<feature type="binding site" evidence="13">
    <location>
        <position position="810"/>
    </location>
    <ligand>
        <name>ATP</name>
        <dbReference type="ChEBI" id="CHEBI:30616"/>
    </ligand>
</feature>
<feature type="binding site" evidence="13">
    <location>
        <position position="834"/>
    </location>
    <ligand>
        <name>ATP</name>
        <dbReference type="ChEBI" id="CHEBI:30616"/>
    </ligand>
</feature>
<feature type="binding site" evidence="13">
    <location>
        <position position="432"/>
    </location>
    <ligand>
        <name>ATP</name>
        <dbReference type="ChEBI" id="CHEBI:30616"/>
    </ligand>
</feature>
<feature type="domain" description="P-type ATPase N-terminal" evidence="17">
    <location>
        <begin position="32"/>
        <end position="83"/>
    </location>
</feature>
<feature type="transmembrane region" description="Helical" evidence="15">
    <location>
        <begin position="971"/>
        <end position="995"/>
    </location>
</feature>
<dbReference type="EC" id="7.6.2.1" evidence="15"/>
<evidence type="ECO:0000259" key="18">
    <source>
        <dbReference type="Pfam" id="PF16212"/>
    </source>
</evidence>
<feature type="binding site" evidence="13">
    <location>
        <position position="804"/>
    </location>
    <ligand>
        <name>ATP</name>
        <dbReference type="ChEBI" id="CHEBI:30616"/>
    </ligand>
</feature>
<comment type="caution">
    <text evidence="19">The sequence shown here is derived from an EMBL/GenBank/DDBJ whole genome shotgun (WGS) entry which is preliminary data.</text>
</comment>
<dbReference type="Pfam" id="PF13246">
    <property type="entry name" value="Cation_ATPase"/>
    <property type="match status" value="1"/>
</dbReference>
<dbReference type="AlphaFoldDB" id="A0AAV2ZDZ3"/>
<dbReference type="GO" id="GO:0005886">
    <property type="term" value="C:plasma membrane"/>
    <property type="evidence" value="ECO:0007669"/>
    <property type="project" value="TreeGrafter"/>
</dbReference>
<dbReference type="GO" id="GO:0016887">
    <property type="term" value="F:ATP hydrolysis activity"/>
    <property type="evidence" value="ECO:0007669"/>
    <property type="project" value="InterPro"/>
</dbReference>
<feature type="binding site" evidence="13">
    <location>
        <position position="712"/>
    </location>
    <ligand>
        <name>ATP</name>
        <dbReference type="ChEBI" id="CHEBI:30616"/>
    </ligand>
</feature>
<feature type="binding site" evidence="13">
    <location>
        <position position="434"/>
    </location>
    <ligand>
        <name>ATP</name>
        <dbReference type="ChEBI" id="CHEBI:30616"/>
    </ligand>
</feature>
<feature type="binding site" evidence="14">
    <location>
        <position position="434"/>
    </location>
    <ligand>
        <name>Mg(2+)</name>
        <dbReference type="ChEBI" id="CHEBI:18420"/>
    </ligand>
</feature>
<proteinExistence type="inferred from homology"/>
<dbReference type="SFLD" id="SFLDF00027">
    <property type="entry name" value="p-type_atpase"/>
    <property type="match status" value="1"/>
</dbReference>
<feature type="binding site" evidence="13">
    <location>
        <position position="574"/>
    </location>
    <ligand>
        <name>ATP</name>
        <dbReference type="ChEBI" id="CHEBI:30616"/>
    </ligand>
</feature>
<dbReference type="Gene3D" id="3.40.50.1000">
    <property type="entry name" value="HAD superfamily/HAD-like"/>
    <property type="match status" value="1"/>
</dbReference>
<feature type="transmembrane region" description="Helical" evidence="15">
    <location>
        <begin position="59"/>
        <end position="76"/>
    </location>
</feature>
<feature type="binding site" evidence="13">
    <location>
        <position position="835"/>
    </location>
    <ligand>
        <name>ATP</name>
        <dbReference type="ChEBI" id="CHEBI:30616"/>
    </ligand>
</feature>
<comment type="catalytic activity">
    <reaction evidence="11 15">
        <text>ATP + H2O + phospholipidSide 1 = ADP + phosphate + phospholipidSide 2.</text>
        <dbReference type="EC" id="7.6.2.1"/>
    </reaction>
</comment>
<feature type="compositionally biased region" description="Polar residues" evidence="16">
    <location>
        <begin position="1138"/>
        <end position="1151"/>
    </location>
</feature>
<feature type="binding site" evidence="13">
    <location>
        <position position="714"/>
    </location>
    <ligand>
        <name>ATP</name>
        <dbReference type="ChEBI" id="CHEBI:30616"/>
    </ligand>
</feature>
<evidence type="ECO:0000256" key="2">
    <source>
        <dbReference type="ARBA" id="ARBA00008109"/>
    </source>
</evidence>
<evidence type="ECO:0000256" key="11">
    <source>
        <dbReference type="ARBA" id="ARBA00034036"/>
    </source>
</evidence>
<dbReference type="PRINTS" id="PR00119">
    <property type="entry name" value="CATATPASE"/>
</dbReference>
<dbReference type="PANTHER" id="PTHR24092:SF150">
    <property type="entry name" value="PHOSPHOLIPID-TRANSPORTING ATPASE"/>
    <property type="match status" value="1"/>
</dbReference>
<dbReference type="InterPro" id="IPR032630">
    <property type="entry name" value="P_typ_ATPase_c"/>
</dbReference>
<dbReference type="InterPro" id="IPR008250">
    <property type="entry name" value="ATPase_P-typ_transduc_dom_A_sf"/>
</dbReference>
<keyword evidence="20" id="KW-1185">Reference proteome</keyword>
<feature type="transmembrane region" description="Helical" evidence="15">
    <location>
        <begin position="302"/>
        <end position="320"/>
    </location>
</feature>
<evidence type="ECO:0000256" key="16">
    <source>
        <dbReference type="SAM" id="MobiDB-lite"/>
    </source>
</evidence>
<dbReference type="GO" id="GO:0005524">
    <property type="term" value="F:ATP binding"/>
    <property type="evidence" value="ECO:0007669"/>
    <property type="project" value="UniProtKB-UniRule"/>
</dbReference>
<evidence type="ECO:0000256" key="12">
    <source>
        <dbReference type="PIRSR" id="PIRSR606539-1"/>
    </source>
</evidence>
<dbReference type="SUPFAM" id="SSF81660">
    <property type="entry name" value="Metal cation-transporting ATPase, ATP-binding domain N"/>
    <property type="match status" value="1"/>
</dbReference>
<dbReference type="GO" id="GO:0140326">
    <property type="term" value="F:ATPase-coupled intramembrane lipid transporter activity"/>
    <property type="evidence" value="ECO:0007669"/>
    <property type="project" value="UniProtKB-EC"/>
</dbReference>
<feature type="binding site" evidence="13">
    <location>
        <position position="433"/>
    </location>
    <ligand>
        <name>ATP</name>
        <dbReference type="ChEBI" id="CHEBI:30616"/>
    </ligand>
</feature>